<proteinExistence type="predicted"/>
<feature type="chain" id="PRO_5036453130" evidence="1">
    <location>
        <begin position="20"/>
        <end position="113"/>
    </location>
</feature>
<organism evidence="2 3">
    <name type="scientific">Trichonephila clavipes</name>
    <name type="common">Golden silk orbweaver</name>
    <name type="synonym">Nephila clavipes</name>
    <dbReference type="NCBI Taxonomy" id="2585209"/>
    <lineage>
        <taxon>Eukaryota</taxon>
        <taxon>Metazoa</taxon>
        <taxon>Ecdysozoa</taxon>
        <taxon>Arthropoda</taxon>
        <taxon>Chelicerata</taxon>
        <taxon>Arachnida</taxon>
        <taxon>Araneae</taxon>
        <taxon>Araneomorphae</taxon>
        <taxon>Entelegynae</taxon>
        <taxon>Araneoidea</taxon>
        <taxon>Nephilidae</taxon>
        <taxon>Trichonephila</taxon>
    </lineage>
</organism>
<feature type="signal peptide" evidence="1">
    <location>
        <begin position="1"/>
        <end position="19"/>
    </location>
</feature>
<sequence length="113" mass="12765">MLLLACLTDLLGFLQNKSCTRSTVSPITKTQGCQFEIPNLPSPVPLVDSKELTTLRIEVFIEQILGTTEVLSCFQKLSNQDVFQKIAKKNSGERAQWDFKCFGYIDLPLTFFN</sequence>
<keyword evidence="1" id="KW-0732">Signal</keyword>
<dbReference type="EMBL" id="BMAU01021428">
    <property type="protein sequence ID" value="GFY34736.1"/>
    <property type="molecule type" value="Genomic_DNA"/>
</dbReference>
<evidence type="ECO:0000313" key="3">
    <source>
        <dbReference type="Proteomes" id="UP000887159"/>
    </source>
</evidence>
<dbReference type="AlphaFoldDB" id="A0A8X6WJ23"/>
<evidence type="ECO:0000313" key="2">
    <source>
        <dbReference type="EMBL" id="GFY34736.1"/>
    </source>
</evidence>
<accession>A0A8X6WJ23</accession>
<protein>
    <submittedName>
        <fullName evidence="2">Uncharacterized protein</fullName>
    </submittedName>
</protein>
<evidence type="ECO:0000256" key="1">
    <source>
        <dbReference type="SAM" id="SignalP"/>
    </source>
</evidence>
<name>A0A8X6WJ23_TRICX</name>
<comment type="caution">
    <text evidence="2">The sequence shown here is derived from an EMBL/GenBank/DDBJ whole genome shotgun (WGS) entry which is preliminary data.</text>
</comment>
<gene>
    <name evidence="2" type="ORF">TNCV_844361</name>
</gene>
<keyword evidence="3" id="KW-1185">Reference proteome</keyword>
<reference evidence="2" key="1">
    <citation type="submission" date="2020-08" db="EMBL/GenBank/DDBJ databases">
        <title>Multicomponent nature underlies the extraordinary mechanical properties of spider dragline silk.</title>
        <authorList>
            <person name="Kono N."/>
            <person name="Nakamura H."/>
            <person name="Mori M."/>
            <person name="Yoshida Y."/>
            <person name="Ohtoshi R."/>
            <person name="Malay A.D."/>
            <person name="Moran D.A.P."/>
            <person name="Tomita M."/>
            <person name="Numata K."/>
            <person name="Arakawa K."/>
        </authorList>
    </citation>
    <scope>NUCLEOTIDE SEQUENCE</scope>
</reference>
<dbReference type="Proteomes" id="UP000887159">
    <property type="component" value="Unassembled WGS sequence"/>
</dbReference>